<reference evidence="10" key="1">
    <citation type="submission" date="2016-04" db="EMBL/GenBank/DDBJ databases">
        <authorList>
            <person name="Antunes L.P."/>
            <person name="Martins L.F."/>
            <person name="Pereira R.V."/>
            <person name="Thomas A.M."/>
            <person name="Barbosa D."/>
            <person name="Nascimento L."/>
            <person name="Silva G.M."/>
            <person name="Condomitti G.W."/>
            <person name="Digiampietri L.A."/>
            <person name="Lombardi K.C."/>
            <person name="Ramos P.L."/>
            <person name="Quaggio R.B."/>
            <person name="Oliveira J.C."/>
            <person name="Pascon R.C."/>
            <person name="Cruz J.B."/>
            <person name="Silva A.M."/>
            <person name="Setubal J.C."/>
        </authorList>
    </citation>
    <scope>NUCLEOTIDE SEQUENCE [LARGE SCALE GENOMIC DNA]</scope>
</reference>
<dbReference type="PANTHER" id="PTHR42727">
    <property type="entry name" value="PHOSPHATE TRANSPORT SYSTEM PERMEASE PROTEIN"/>
    <property type="match status" value="1"/>
</dbReference>
<keyword evidence="3 5" id="KW-1133">Transmembrane helix</keyword>
<gene>
    <name evidence="8" type="primary">pstC</name>
    <name evidence="9" type="ORF">A6D92_00165</name>
    <name evidence="8" type="ORF">CWE10_07745</name>
</gene>
<name>A0A1Y2T717_SYMTR</name>
<evidence type="ECO:0000313" key="10">
    <source>
        <dbReference type="Proteomes" id="UP000194267"/>
    </source>
</evidence>
<dbReference type="InterPro" id="IPR000515">
    <property type="entry name" value="MetI-like"/>
</dbReference>
<dbReference type="Pfam" id="PF00528">
    <property type="entry name" value="BPD_transp_1"/>
    <property type="match status" value="1"/>
</dbReference>
<reference evidence="8" key="3">
    <citation type="submission" date="2017-11" db="EMBL/GenBank/DDBJ databases">
        <title>Three new genomes from thermophilic consortium.</title>
        <authorList>
            <person name="Quaggio R."/>
            <person name="Amgarten D."/>
            <person name="Setubal J.C."/>
        </authorList>
    </citation>
    <scope>NUCLEOTIDE SEQUENCE</scope>
    <source>
        <strain evidence="8">ZCTH01-B2</strain>
    </source>
</reference>
<dbReference type="EMBL" id="PIUK01000058">
    <property type="protein sequence ID" value="MBY6276098.1"/>
    <property type="molecule type" value="Genomic_DNA"/>
</dbReference>
<evidence type="ECO:0000256" key="2">
    <source>
        <dbReference type="ARBA" id="ARBA00022692"/>
    </source>
</evidence>
<comment type="subcellular location">
    <subcellularLocation>
        <location evidence="5">Cell membrane</location>
        <topology evidence="5">Multi-pass membrane protein</topology>
    </subcellularLocation>
    <subcellularLocation>
        <location evidence="1">Membrane</location>
        <topology evidence="1">Multi-pass membrane protein</topology>
    </subcellularLocation>
</comment>
<dbReference type="InterPro" id="IPR011864">
    <property type="entry name" value="Phosphate_PstC"/>
</dbReference>
<keyword evidence="2 5" id="KW-0812">Transmembrane</keyword>
<sequence length="317" mass="33495">MSATTAQHPPASAAAALAPDRRRARQIRKERAIAGLLLAAGLVSVVTTVGIVLTLFTETVQFFSLVSVREFLTDRLWTPTFSPAHFGVAPLVSGTFIIAGGAALVAVPLGLGSAIYLSEYAPDRVRRILKPLLELLAGIPTVVYGFFALTFVTPLLKKIIPDIEVFNALSAFITVGIMITPMICSMSEDAMLAVPRSLREAGFALGATRLEVALKVVLPAAFSGVVSSVILAVSRAIGETMIVALAAGSTPKLTLNPLESIQTMTGYIAQVAQGDLEIGSAAYTSMYAVGMALFLITLAMNLLARAISRRYQEGERA</sequence>
<feature type="transmembrane region" description="Helical" evidence="5">
    <location>
        <begin position="168"/>
        <end position="191"/>
    </location>
</feature>
<comment type="caution">
    <text evidence="9">The sequence shown here is derived from an EMBL/GenBank/DDBJ whole genome shotgun (WGS) entry which is preliminary data.</text>
</comment>
<protein>
    <recommendedName>
        <fullName evidence="6">Phosphate transport system permease protein</fullName>
    </recommendedName>
</protein>
<feature type="transmembrane region" description="Helical" evidence="5">
    <location>
        <begin position="285"/>
        <end position="304"/>
    </location>
</feature>
<dbReference type="CDD" id="cd06261">
    <property type="entry name" value="TM_PBP2"/>
    <property type="match status" value="1"/>
</dbReference>
<dbReference type="Proteomes" id="UP000194267">
    <property type="component" value="Unassembled WGS sequence"/>
</dbReference>
<dbReference type="Proteomes" id="UP000732377">
    <property type="component" value="Unassembled WGS sequence"/>
</dbReference>
<accession>A0A1Y2T717</accession>
<dbReference type="Gene3D" id="1.10.3720.10">
    <property type="entry name" value="MetI-like"/>
    <property type="match status" value="1"/>
</dbReference>
<keyword evidence="6" id="KW-0592">Phosphate transport</keyword>
<feature type="transmembrane region" description="Helical" evidence="5">
    <location>
        <begin position="86"/>
        <end position="111"/>
    </location>
</feature>
<evidence type="ECO:0000256" key="5">
    <source>
        <dbReference type="RuleBase" id="RU363032"/>
    </source>
</evidence>
<proteinExistence type="inferred from homology"/>
<evidence type="ECO:0000256" key="6">
    <source>
        <dbReference type="RuleBase" id="RU363054"/>
    </source>
</evidence>
<dbReference type="PANTHER" id="PTHR42727:SF1">
    <property type="entry name" value="PHOSPHATE TRANSPORT SYSTEM PERMEASE"/>
    <property type="match status" value="1"/>
</dbReference>
<keyword evidence="4 5" id="KW-0472">Membrane</keyword>
<dbReference type="GO" id="GO:0005315">
    <property type="term" value="F:phosphate transmembrane transporter activity"/>
    <property type="evidence" value="ECO:0007669"/>
    <property type="project" value="InterPro"/>
</dbReference>
<feature type="transmembrane region" description="Helical" evidence="5">
    <location>
        <begin position="132"/>
        <end position="156"/>
    </location>
</feature>
<reference evidence="9" key="2">
    <citation type="submission" date="2016-04" db="EMBL/GenBank/DDBJ databases">
        <authorList>
            <person name="Evans L.H."/>
            <person name="Alamgir A."/>
            <person name="Owens N."/>
            <person name="Weber N.D."/>
            <person name="Virtaneva K."/>
            <person name="Barbian K."/>
            <person name="Babar A."/>
            <person name="Rosenke K."/>
        </authorList>
    </citation>
    <scope>NUCLEOTIDE SEQUENCE [LARGE SCALE GENOMIC DNA]</scope>
    <source>
        <strain evidence="9">G2</strain>
    </source>
</reference>
<keyword evidence="6" id="KW-1003">Cell membrane</keyword>
<dbReference type="OMA" id="WWTFLIT"/>
<feature type="transmembrane region" description="Helical" evidence="5">
    <location>
        <begin position="212"/>
        <end position="233"/>
    </location>
</feature>
<evidence type="ECO:0000313" key="8">
    <source>
        <dbReference type="EMBL" id="MBY6276098.1"/>
    </source>
</evidence>
<dbReference type="GO" id="GO:0005886">
    <property type="term" value="C:plasma membrane"/>
    <property type="evidence" value="ECO:0007669"/>
    <property type="project" value="UniProtKB-SubCell"/>
</dbReference>
<organism evidence="9 10">
    <name type="scientific">Symbiobacterium thermophilum</name>
    <dbReference type="NCBI Taxonomy" id="2734"/>
    <lineage>
        <taxon>Bacteria</taxon>
        <taxon>Bacillati</taxon>
        <taxon>Bacillota</taxon>
        <taxon>Clostridia</taxon>
        <taxon>Eubacteriales</taxon>
        <taxon>Symbiobacteriaceae</taxon>
        <taxon>Symbiobacterium</taxon>
    </lineage>
</organism>
<feature type="domain" description="ABC transmembrane type-1" evidence="7">
    <location>
        <begin position="92"/>
        <end position="304"/>
    </location>
</feature>
<comment type="similarity">
    <text evidence="6">Belongs to the binding-protein-dependent transport system permease family. CysTW subfamily.</text>
</comment>
<evidence type="ECO:0000256" key="1">
    <source>
        <dbReference type="ARBA" id="ARBA00004141"/>
    </source>
</evidence>
<evidence type="ECO:0000256" key="3">
    <source>
        <dbReference type="ARBA" id="ARBA00022989"/>
    </source>
</evidence>
<evidence type="ECO:0000259" key="7">
    <source>
        <dbReference type="PROSITE" id="PS50928"/>
    </source>
</evidence>
<comment type="function">
    <text evidence="6">Part of the binding-protein-dependent transport system for phosphate; probably responsible for the translocation of the substrate across the membrane.</text>
</comment>
<dbReference type="NCBIfam" id="TIGR02138">
    <property type="entry name" value="phosphate_pstC"/>
    <property type="match status" value="1"/>
</dbReference>
<keyword evidence="5" id="KW-0813">Transport</keyword>
<dbReference type="RefSeq" id="WP_011194896.1">
    <property type="nucleotide sequence ID" value="NZ_PIUK01000058.1"/>
</dbReference>
<dbReference type="SUPFAM" id="SSF161098">
    <property type="entry name" value="MetI-like"/>
    <property type="match status" value="1"/>
</dbReference>
<feature type="transmembrane region" description="Helical" evidence="5">
    <location>
        <begin position="32"/>
        <end position="56"/>
    </location>
</feature>
<dbReference type="InterPro" id="IPR035906">
    <property type="entry name" value="MetI-like_sf"/>
</dbReference>
<evidence type="ECO:0000313" key="9">
    <source>
        <dbReference type="EMBL" id="OTA42312.1"/>
    </source>
</evidence>
<dbReference type="AlphaFoldDB" id="A0A1Y2T717"/>
<dbReference type="EMBL" id="LWLV01000006">
    <property type="protein sequence ID" value="OTA42312.1"/>
    <property type="molecule type" value="Genomic_DNA"/>
</dbReference>
<evidence type="ECO:0000256" key="4">
    <source>
        <dbReference type="ARBA" id="ARBA00023136"/>
    </source>
</evidence>
<dbReference type="PROSITE" id="PS50928">
    <property type="entry name" value="ABC_TM1"/>
    <property type="match status" value="1"/>
</dbReference>
<dbReference type="GO" id="GO:0006817">
    <property type="term" value="P:phosphate ion transport"/>
    <property type="evidence" value="ECO:0007669"/>
    <property type="project" value="UniProtKB-KW"/>
</dbReference>